<dbReference type="CDD" id="cd16961">
    <property type="entry name" value="RMtype1_S_TRD-CR_like"/>
    <property type="match status" value="1"/>
</dbReference>
<keyword evidence="3" id="KW-0238">DNA-binding</keyword>
<evidence type="ECO:0000313" key="6">
    <source>
        <dbReference type="Proteomes" id="UP000197468"/>
    </source>
</evidence>
<dbReference type="PANTHER" id="PTHR30408">
    <property type="entry name" value="TYPE-1 RESTRICTION ENZYME ECOKI SPECIFICITY PROTEIN"/>
    <property type="match status" value="1"/>
</dbReference>
<gene>
    <name evidence="5" type="ORF">CDN99_04140</name>
</gene>
<keyword evidence="2" id="KW-0680">Restriction system</keyword>
<dbReference type="AlphaFoldDB" id="A0A246JM47"/>
<reference evidence="5 6" key="1">
    <citation type="journal article" date="2008" name="Int. J. Syst. Evol. Microbiol.">
        <title>Description of Roseateles aquatilis sp. nov. and Roseateles terrae sp. nov., in the class Betaproteobacteria, and emended description of the genus Roseateles.</title>
        <authorList>
            <person name="Gomila M."/>
            <person name="Bowien B."/>
            <person name="Falsen E."/>
            <person name="Moore E.R."/>
            <person name="Lalucat J."/>
        </authorList>
    </citation>
    <scope>NUCLEOTIDE SEQUENCE [LARGE SCALE GENOMIC DNA]</scope>
    <source>
        <strain evidence="5 6">CCUG 48205</strain>
    </source>
</reference>
<evidence type="ECO:0000256" key="1">
    <source>
        <dbReference type="ARBA" id="ARBA00010923"/>
    </source>
</evidence>
<evidence type="ECO:0000256" key="2">
    <source>
        <dbReference type="ARBA" id="ARBA00022747"/>
    </source>
</evidence>
<protein>
    <recommendedName>
        <fullName evidence="4">Type I restriction modification DNA specificity domain-containing protein</fullName>
    </recommendedName>
</protein>
<name>A0A246JM47_9BURK</name>
<evidence type="ECO:0000259" key="4">
    <source>
        <dbReference type="Pfam" id="PF01420"/>
    </source>
</evidence>
<comment type="similarity">
    <text evidence="1">Belongs to the type-I restriction system S methylase family.</text>
</comment>
<organism evidence="5 6">
    <name type="scientific">Roseateles aquatilis</name>
    <dbReference type="NCBI Taxonomy" id="431061"/>
    <lineage>
        <taxon>Bacteria</taxon>
        <taxon>Pseudomonadati</taxon>
        <taxon>Pseudomonadota</taxon>
        <taxon>Betaproteobacteria</taxon>
        <taxon>Burkholderiales</taxon>
        <taxon>Sphaerotilaceae</taxon>
        <taxon>Roseateles</taxon>
    </lineage>
</organism>
<dbReference type="Proteomes" id="UP000197468">
    <property type="component" value="Unassembled WGS sequence"/>
</dbReference>
<feature type="domain" description="Type I restriction modification DNA specificity" evidence="4">
    <location>
        <begin position="59"/>
        <end position="183"/>
    </location>
</feature>
<proteinExistence type="inferred from homology"/>
<dbReference type="OrthoDB" id="9798929at2"/>
<dbReference type="PANTHER" id="PTHR30408:SF13">
    <property type="entry name" value="TYPE I RESTRICTION ENZYME HINDI SPECIFICITY SUBUNIT"/>
    <property type="match status" value="1"/>
</dbReference>
<dbReference type="GO" id="GO:0003677">
    <property type="term" value="F:DNA binding"/>
    <property type="evidence" value="ECO:0007669"/>
    <property type="project" value="UniProtKB-KW"/>
</dbReference>
<comment type="caution">
    <text evidence="5">The sequence shown here is derived from an EMBL/GenBank/DDBJ whole genome shotgun (WGS) entry which is preliminary data.</text>
</comment>
<dbReference type="Pfam" id="PF01420">
    <property type="entry name" value="Methylase_S"/>
    <property type="match status" value="2"/>
</dbReference>
<evidence type="ECO:0000313" key="5">
    <source>
        <dbReference type="EMBL" id="OWQ93655.1"/>
    </source>
</evidence>
<dbReference type="SUPFAM" id="SSF116734">
    <property type="entry name" value="DNA methylase specificity domain"/>
    <property type="match status" value="2"/>
</dbReference>
<feature type="domain" description="Type I restriction modification DNA specificity" evidence="4">
    <location>
        <begin position="233"/>
        <end position="394"/>
    </location>
</feature>
<sequence length="449" mass="48777">MPSNGELSALALAGVCSDVAYGYTESATTAPVGPRFLRITDIQGGRFDWSNVPYCTASAESAKKYALQIGDIVVARTGNSTGENAQVWALDGPAVFASYLIRFRVDPKKANPFFVGYQLRTQRFRDYVMAVRGGSAQPGANAKQLGGFELLLPERSYQDETVEVLRELDRRIDLLRQTNTSLESIAQALFKSWFIDFDPVRTKAEGREPEGMDAATAALFPAEFEASALGLIPKGWAASSLGALCKAAGGWIQTGPFGSQLHASDYLDAGIPVVMPQDMKGRRVSEDRIARVSQSNADRLSKHKLEIGDIVFSRRGDVGRHATVSEREVGWLCGTGCLLVRPGPQSQSPAFLSQALAYPLSIEWLQRHAVGATMPNLNTGILEALPLLSPVPEVLKRFEELVGPLERRITLNDAHTKTLEEVRDAVLPRLIAGTLTVPNAEVRAEEVPA</sequence>
<dbReference type="Gene3D" id="3.90.220.20">
    <property type="entry name" value="DNA methylase specificity domains"/>
    <property type="match status" value="2"/>
</dbReference>
<dbReference type="GO" id="GO:0009307">
    <property type="term" value="P:DNA restriction-modification system"/>
    <property type="evidence" value="ECO:0007669"/>
    <property type="project" value="UniProtKB-KW"/>
</dbReference>
<dbReference type="InterPro" id="IPR000055">
    <property type="entry name" value="Restrct_endonuc_typeI_TRD"/>
</dbReference>
<dbReference type="RefSeq" id="WP_088382800.1">
    <property type="nucleotide sequence ID" value="NZ_NIOF01000001.1"/>
</dbReference>
<dbReference type="EMBL" id="NIOF01000001">
    <property type="protein sequence ID" value="OWQ93655.1"/>
    <property type="molecule type" value="Genomic_DNA"/>
</dbReference>
<dbReference type="CDD" id="cd17521">
    <property type="entry name" value="RMtype1_S_Sau13435ORF2165P_TRD2-CR2_like"/>
    <property type="match status" value="1"/>
</dbReference>
<dbReference type="InterPro" id="IPR044946">
    <property type="entry name" value="Restrct_endonuc_typeI_TRD_sf"/>
</dbReference>
<evidence type="ECO:0000256" key="3">
    <source>
        <dbReference type="ARBA" id="ARBA00023125"/>
    </source>
</evidence>
<dbReference type="InterPro" id="IPR052021">
    <property type="entry name" value="Type-I_RS_S_subunit"/>
</dbReference>
<keyword evidence="6" id="KW-1185">Reference proteome</keyword>
<accession>A0A246JM47</accession>